<feature type="non-terminal residue" evidence="1">
    <location>
        <position position="77"/>
    </location>
</feature>
<evidence type="ECO:0000313" key="1">
    <source>
        <dbReference type="EMBL" id="KAG8064724.1"/>
    </source>
</evidence>
<reference evidence="1" key="1">
    <citation type="journal article" date="2021" name="bioRxiv">
        <title>Whole Genome Assembly and Annotation of Northern Wild Rice, Zizania palustris L., Supports a Whole Genome Duplication in the Zizania Genus.</title>
        <authorList>
            <person name="Haas M."/>
            <person name="Kono T."/>
            <person name="Macchietto M."/>
            <person name="Millas R."/>
            <person name="McGilp L."/>
            <person name="Shao M."/>
            <person name="Duquette J."/>
            <person name="Hirsch C.N."/>
            <person name="Kimball J."/>
        </authorList>
    </citation>
    <scope>NUCLEOTIDE SEQUENCE</scope>
    <source>
        <tissue evidence="1">Fresh leaf tissue</tissue>
    </source>
</reference>
<keyword evidence="2" id="KW-1185">Reference proteome</keyword>
<name>A0A8J5SEI5_ZIZPA</name>
<organism evidence="1 2">
    <name type="scientific">Zizania palustris</name>
    <name type="common">Northern wild rice</name>
    <dbReference type="NCBI Taxonomy" id="103762"/>
    <lineage>
        <taxon>Eukaryota</taxon>
        <taxon>Viridiplantae</taxon>
        <taxon>Streptophyta</taxon>
        <taxon>Embryophyta</taxon>
        <taxon>Tracheophyta</taxon>
        <taxon>Spermatophyta</taxon>
        <taxon>Magnoliopsida</taxon>
        <taxon>Liliopsida</taxon>
        <taxon>Poales</taxon>
        <taxon>Poaceae</taxon>
        <taxon>BOP clade</taxon>
        <taxon>Oryzoideae</taxon>
        <taxon>Oryzeae</taxon>
        <taxon>Zizaniinae</taxon>
        <taxon>Zizania</taxon>
    </lineage>
</organism>
<comment type="caution">
    <text evidence="1">The sequence shown here is derived from an EMBL/GenBank/DDBJ whole genome shotgun (WGS) entry which is preliminary data.</text>
</comment>
<dbReference type="Proteomes" id="UP000729402">
    <property type="component" value="Unassembled WGS sequence"/>
</dbReference>
<protein>
    <submittedName>
        <fullName evidence="1">Uncharacterized protein</fullName>
    </submittedName>
</protein>
<accession>A0A8J5SEI5</accession>
<evidence type="ECO:0000313" key="2">
    <source>
        <dbReference type="Proteomes" id="UP000729402"/>
    </source>
</evidence>
<dbReference type="EMBL" id="JAAALK010000285">
    <property type="protein sequence ID" value="KAG8064724.1"/>
    <property type="molecule type" value="Genomic_DNA"/>
</dbReference>
<gene>
    <name evidence="1" type="ORF">GUJ93_ZPchr0004g39242</name>
</gene>
<sequence length="77" mass="8588">MPLRLVPLCPTLPYSMPCRVTPFCLAMRFTCLPLPLLTLLSPSEVSSSSPALVMGFFFLLLRDKGNMTREEEAKIQA</sequence>
<proteinExistence type="predicted"/>
<dbReference type="AlphaFoldDB" id="A0A8J5SEI5"/>
<reference evidence="1" key="2">
    <citation type="submission" date="2021-02" db="EMBL/GenBank/DDBJ databases">
        <authorList>
            <person name="Kimball J.A."/>
            <person name="Haas M.W."/>
            <person name="Macchietto M."/>
            <person name="Kono T."/>
            <person name="Duquette J."/>
            <person name="Shao M."/>
        </authorList>
    </citation>
    <scope>NUCLEOTIDE SEQUENCE</scope>
    <source>
        <tissue evidence="1">Fresh leaf tissue</tissue>
    </source>
</reference>